<proteinExistence type="predicted"/>
<name>A0A2P2JEF7_RHIMU</name>
<organism evidence="1">
    <name type="scientific">Rhizophora mucronata</name>
    <name type="common">Asiatic mangrove</name>
    <dbReference type="NCBI Taxonomy" id="61149"/>
    <lineage>
        <taxon>Eukaryota</taxon>
        <taxon>Viridiplantae</taxon>
        <taxon>Streptophyta</taxon>
        <taxon>Embryophyta</taxon>
        <taxon>Tracheophyta</taxon>
        <taxon>Spermatophyta</taxon>
        <taxon>Magnoliopsida</taxon>
        <taxon>eudicotyledons</taxon>
        <taxon>Gunneridae</taxon>
        <taxon>Pentapetalae</taxon>
        <taxon>rosids</taxon>
        <taxon>fabids</taxon>
        <taxon>Malpighiales</taxon>
        <taxon>Rhizophoraceae</taxon>
        <taxon>Rhizophora</taxon>
    </lineage>
</organism>
<evidence type="ECO:0000313" key="1">
    <source>
        <dbReference type="EMBL" id="MBW91855.1"/>
    </source>
</evidence>
<reference evidence="1" key="1">
    <citation type="submission" date="2018-02" db="EMBL/GenBank/DDBJ databases">
        <title>Rhizophora mucronata_Transcriptome.</title>
        <authorList>
            <person name="Meera S.P."/>
            <person name="Sreeshan A."/>
            <person name="Augustine A."/>
        </authorList>
    </citation>
    <scope>NUCLEOTIDE SEQUENCE</scope>
    <source>
        <tissue evidence="1">Leaf</tissue>
    </source>
</reference>
<dbReference type="AlphaFoldDB" id="A0A2P2JEF7"/>
<accession>A0A2P2JEF7</accession>
<dbReference type="EMBL" id="GGEC01011372">
    <property type="protein sequence ID" value="MBW91855.1"/>
    <property type="molecule type" value="Transcribed_RNA"/>
</dbReference>
<sequence>MAVKYYCKSPKRTLFPSLFLSSRDLKAPKMFKI</sequence>
<protein>
    <submittedName>
        <fullName evidence="1">Uncharacterized protein</fullName>
    </submittedName>
</protein>